<dbReference type="Proteomes" id="UP000765509">
    <property type="component" value="Unassembled WGS sequence"/>
</dbReference>
<evidence type="ECO:0000256" key="1">
    <source>
        <dbReference type="ARBA" id="ARBA00022679"/>
    </source>
</evidence>
<evidence type="ECO:0000313" key="8">
    <source>
        <dbReference type="EMBL" id="MBW0499811.1"/>
    </source>
</evidence>
<dbReference type="EMBL" id="AVOT02015474">
    <property type="protein sequence ID" value="MBW0499811.1"/>
    <property type="molecule type" value="Genomic_DNA"/>
</dbReference>
<keyword evidence="5" id="KW-0378">Hydrolase</keyword>
<feature type="domain" description="Reverse transcriptase RNase H-like" evidence="7">
    <location>
        <begin position="2"/>
        <end position="54"/>
    </location>
</feature>
<reference evidence="8" key="1">
    <citation type="submission" date="2021-03" db="EMBL/GenBank/DDBJ databases">
        <title>Draft genome sequence of rust myrtle Austropuccinia psidii MF-1, a brazilian biotype.</title>
        <authorList>
            <person name="Quecine M.C."/>
            <person name="Pachon D.M.R."/>
            <person name="Bonatelli M.L."/>
            <person name="Correr F.H."/>
            <person name="Franceschini L.M."/>
            <person name="Leite T.F."/>
            <person name="Margarido G.R.A."/>
            <person name="Almeida C.A."/>
            <person name="Ferrarezi J.A."/>
            <person name="Labate C.A."/>
        </authorList>
    </citation>
    <scope>NUCLEOTIDE SEQUENCE</scope>
    <source>
        <strain evidence="8">MF-1</strain>
    </source>
</reference>
<accession>A0A9Q3HCL5</accession>
<keyword evidence="2" id="KW-0548">Nucleotidyltransferase</keyword>
<evidence type="ECO:0000256" key="6">
    <source>
        <dbReference type="ARBA" id="ARBA00022918"/>
    </source>
</evidence>
<evidence type="ECO:0000256" key="4">
    <source>
        <dbReference type="ARBA" id="ARBA00022759"/>
    </source>
</evidence>
<comment type="caution">
    <text evidence="8">The sequence shown here is derived from an EMBL/GenBank/DDBJ whole genome shotgun (WGS) entry which is preliminary data.</text>
</comment>
<keyword evidence="6" id="KW-0695">RNA-directed DNA polymerase</keyword>
<dbReference type="GO" id="GO:0004519">
    <property type="term" value="F:endonuclease activity"/>
    <property type="evidence" value="ECO:0007669"/>
    <property type="project" value="UniProtKB-KW"/>
</dbReference>
<keyword evidence="4" id="KW-0255">Endonuclease</keyword>
<name>A0A9Q3HCL5_9BASI</name>
<keyword evidence="3" id="KW-0540">Nuclease</keyword>
<dbReference type="GO" id="GO:0016787">
    <property type="term" value="F:hydrolase activity"/>
    <property type="evidence" value="ECO:0007669"/>
    <property type="project" value="UniProtKB-KW"/>
</dbReference>
<organism evidence="8 9">
    <name type="scientific">Austropuccinia psidii MF-1</name>
    <dbReference type="NCBI Taxonomy" id="1389203"/>
    <lineage>
        <taxon>Eukaryota</taxon>
        <taxon>Fungi</taxon>
        <taxon>Dikarya</taxon>
        <taxon>Basidiomycota</taxon>
        <taxon>Pucciniomycotina</taxon>
        <taxon>Pucciniomycetes</taxon>
        <taxon>Pucciniales</taxon>
        <taxon>Sphaerophragmiaceae</taxon>
        <taxon>Austropuccinia</taxon>
    </lineage>
</organism>
<keyword evidence="9" id="KW-1185">Reference proteome</keyword>
<dbReference type="AlphaFoldDB" id="A0A9Q3HCL5"/>
<evidence type="ECO:0000313" key="9">
    <source>
        <dbReference type="Proteomes" id="UP000765509"/>
    </source>
</evidence>
<keyword evidence="1" id="KW-0808">Transferase</keyword>
<evidence type="ECO:0000256" key="2">
    <source>
        <dbReference type="ARBA" id="ARBA00022695"/>
    </source>
</evidence>
<protein>
    <recommendedName>
        <fullName evidence="7">Reverse transcriptase RNase H-like domain-containing protein</fullName>
    </recommendedName>
</protein>
<proteinExistence type="predicted"/>
<evidence type="ECO:0000256" key="5">
    <source>
        <dbReference type="ARBA" id="ARBA00022801"/>
    </source>
</evidence>
<dbReference type="GO" id="GO:0003964">
    <property type="term" value="F:RNA-directed DNA polymerase activity"/>
    <property type="evidence" value="ECO:0007669"/>
    <property type="project" value="UniProtKB-KW"/>
</dbReference>
<sequence length="151" mass="17244">MDCLSLVGGLERLNYFLEGCAFKVITDCATVKSLLSMTTPNTHMLRWQIATQEYRGKMTIVPKHGNIHKDVDRVSRWTLTNNIDIPAYVPEDSSPQTPIEEISVTDLKTTFFEEVRSSYTQHKNCSILCQLLAKDCKDNYLIHSLDEICNK</sequence>
<dbReference type="InterPro" id="IPR041373">
    <property type="entry name" value="RT_RNaseH"/>
</dbReference>
<evidence type="ECO:0000259" key="7">
    <source>
        <dbReference type="Pfam" id="PF17917"/>
    </source>
</evidence>
<dbReference type="Pfam" id="PF17917">
    <property type="entry name" value="RT_RNaseH"/>
    <property type="match status" value="1"/>
</dbReference>
<gene>
    <name evidence="8" type="ORF">O181_039526</name>
</gene>
<evidence type="ECO:0000256" key="3">
    <source>
        <dbReference type="ARBA" id="ARBA00022722"/>
    </source>
</evidence>